<dbReference type="SUPFAM" id="SSF51905">
    <property type="entry name" value="FAD/NAD(P)-binding domain"/>
    <property type="match status" value="1"/>
</dbReference>
<evidence type="ECO:0000256" key="1">
    <source>
        <dbReference type="SAM" id="MobiDB-lite"/>
    </source>
</evidence>
<dbReference type="PANTHER" id="PTHR43422">
    <property type="entry name" value="THIAMINE THIAZOLE SYNTHASE"/>
    <property type="match status" value="1"/>
</dbReference>
<dbReference type="Gene3D" id="3.50.50.60">
    <property type="entry name" value="FAD/NAD(P)-binding domain"/>
    <property type="match status" value="1"/>
</dbReference>
<comment type="caution">
    <text evidence="3">The sequence shown here is derived from an EMBL/GenBank/DDBJ whole genome shotgun (WGS) entry which is preliminary data.</text>
</comment>
<evidence type="ECO:0000259" key="2">
    <source>
        <dbReference type="Pfam" id="PF01494"/>
    </source>
</evidence>
<sequence length="466" mass="50704">MAHTAAHRAVVLGGSMAGLLAARVLADTYAEVLLVDRDRLVDVSGPRRGVPHGRHAHGLVARGQQILEEHFPGLTDDLAAAGAPPDDFGHACHWYFNGRRIAAADTGLVSVPAGRPVLEEQVRRRVQQLPNVRFLEEHDILGLRTTTDRTRVTGARIQPRHAGGEPRDIEADLVVDTTGRGSRTPVWLAELGYPGPEEERVEIDLAYTTRHYRLDHDPLGDAQAIIPAATPEHPRGGLFYRLPGDDDVYELSLTGILGDHAPTDPEGFEAFMRSLPIPHLYDAVADAEPVDDPVKFRYPASVWRHYERLTRFPDGLLVMGDAVASFNPVYAQGMTVAALESLALRRHLAAPPGRKAAAYFKDVAAAVKAPWELAAGSDLGYPGVSGRRTLKVRMANAYVARLQAAAEHDPELSNAFIRVAGLVDPPQALMRPRLMLRVLRASRAARRTGPATTAPRRQPQAAAAPH</sequence>
<accession>A0ABW7BZH2</accession>
<organism evidence="3 4">
    <name type="scientific">Streptomyces omiyaensis</name>
    <dbReference type="NCBI Taxonomy" id="68247"/>
    <lineage>
        <taxon>Bacteria</taxon>
        <taxon>Bacillati</taxon>
        <taxon>Actinomycetota</taxon>
        <taxon>Actinomycetes</taxon>
        <taxon>Kitasatosporales</taxon>
        <taxon>Streptomycetaceae</taxon>
        <taxon>Streptomyces</taxon>
    </lineage>
</organism>
<keyword evidence="4" id="KW-1185">Reference proteome</keyword>
<dbReference type="InterPro" id="IPR002938">
    <property type="entry name" value="FAD-bd"/>
</dbReference>
<reference evidence="3 4" key="1">
    <citation type="submission" date="2024-10" db="EMBL/GenBank/DDBJ databases">
        <title>The Natural Products Discovery Center: Release of the First 8490 Sequenced Strains for Exploring Actinobacteria Biosynthetic Diversity.</title>
        <authorList>
            <person name="Kalkreuter E."/>
            <person name="Kautsar S.A."/>
            <person name="Yang D."/>
            <person name="Bader C.D."/>
            <person name="Teijaro C.N."/>
            <person name="Fluegel L."/>
            <person name="Davis C.M."/>
            <person name="Simpson J.R."/>
            <person name="Lauterbach L."/>
            <person name="Steele A.D."/>
            <person name="Gui C."/>
            <person name="Meng S."/>
            <person name="Li G."/>
            <person name="Viehrig K."/>
            <person name="Ye F."/>
            <person name="Su P."/>
            <person name="Kiefer A.F."/>
            <person name="Nichols A."/>
            <person name="Cepeda A.J."/>
            <person name="Yan W."/>
            <person name="Fan B."/>
            <person name="Jiang Y."/>
            <person name="Adhikari A."/>
            <person name="Zheng C.-J."/>
            <person name="Schuster L."/>
            <person name="Cowan T.M."/>
            <person name="Smanski M.J."/>
            <person name="Chevrette M.G."/>
            <person name="De Carvalho L.P.S."/>
            <person name="Shen B."/>
        </authorList>
    </citation>
    <scope>NUCLEOTIDE SEQUENCE [LARGE SCALE GENOMIC DNA]</scope>
    <source>
        <strain evidence="3 4">NPDC048229</strain>
    </source>
</reference>
<feature type="region of interest" description="Disordered" evidence="1">
    <location>
        <begin position="445"/>
        <end position="466"/>
    </location>
</feature>
<evidence type="ECO:0000313" key="4">
    <source>
        <dbReference type="Proteomes" id="UP001604282"/>
    </source>
</evidence>
<feature type="domain" description="FAD-binding" evidence="2">
    <location>
        <begin position="10"/>
        <end position="351"/>
    </location>
</feature>
<name>A0ABW7BZH2_9ACTN</name>
<evidence type="ECO:0000313" key="3">
    <source>
        <dbReference type="EMBL" id="MFG3192913.1"/>
    </source>
</evidence>
<dbReference type="RefSeq" id="WP_229883848.1">
    <property type="nucleotide sequence ID" value="NZ_BMVV01000026.1"/>
</dbReference>
<dbReference type="PANTHER" id="PTHR43422:SF3">
    <property type="entry name" value="THIAMINE THIAZOLE SYNTHASE"/>
    <property type="match status" value="1"/>
</dbReference>
<proteinExistence type="predicted"/>
<dbReference type="InterPro" id="IPR036188">
    <property type="entry name" value="FAD/NAD-bd_sf"/>
</dbReference>
<dbReference type="Proteomes" id="UP001604282">
    <property type="component" value="Unassembled WGS sequence"/>
</dbReference>
<gene>
    <name evidence="3" type="ORF">ACGFYS_28685</name>
</gene>
<dbReference type="Pfam" id="PF01494">
    <property type="entry name" value="FAD_binding_3"/>
    <property type="match status" value="1"/>
</dbReference>
<protein>
    <submittedName>
        <fullName evidence="3">FAD-dependent oxidoreductase</fullName>
    </submittedName>
</protein>
<dbReference type="EMBL" id="JBICZW010000024">
    <property type="protein sequence ID" value="MFG3192913.1"/>
    <property type="molecule type" value="Genomic_DNA"/>
</dbReference>